<dbReference type="EMBL" id="AP011949">
    <property type="protein sequence ID" value="BAM42423.1"/>
    <property type="molecule type" value="Genomic_DNA"/>
</dbReference>
<feature type="compositionally biased region" description="Gly residues" evidence="1">
    <location>
        <begin position="776"/>
        <end position="787"/>
    </location>
</feature>
<feature type="region of interest" description="Disordered" evidence="1">
    <location>
        <begin position="769"/>
        <end position="796"/>
    </location>
</feature>
<feature type="region of interest" description="Disordered" evidence="1">
    <location>
        <begin position="1776"/>
        <end position="1798"/>
    </location>
</feature>
<evidence type="ECO:0000313" key="3">
    <source>
        <dbReference type="Proteomes" id="UP000003786"/>
    </source>
</evidence>
<keyword evidence="3" id="KW-1185">Reference proteome</keyword>
<dbReference type="VEuPathDB" id="PiroplasmaDB:TOT_040000790"/>
<dbReference type="GeneID" id="20716832"/>
<dbReference type="Proteomes" id="UP000003786">
    <property type="component" value="Chromosome 4"/>
</dbReference>
<accession>J7M8M4</accession>
<proteinExistence type="predicted"/>
<dbReference type="KEGG" id="tot:TOT_040000790"/>
<protein>
    <submittedName>
        <fullName evidence="2">Uncharacterized protein</fullName>
    </submittedName>
</protein>
<reference evidence="2 3" key="1">
    <citation type="journal article" date="2012" name="MBio">
        <title>Comparative genome analysis of three eukaryotic parasites with differing abilities to transform leukocytes reveals key mediators of Theileria-induced leukocyte transformation.</title>
        <authorList>
            <person name="Hayashida K."/>
            <person name="Hara Y."/>
            <person name="Abe T."/>
            <person name="Yamasaki C."/>
            <person name="Toyoda A."/>
            <person name="Kosuge T."/>
            <person name="Suzuki Y."/>
            <person name="Sato Y."/>
            <person name="Kawashima S."/>
            <person name="Katayama T."/>
            <person name="Wakaguri H."/>
            <person name="Inoue N."/>
            <person name="Homma K."/>
            <person name="Tada-Umezaki M."/>
            <person name="Yagi Y."/>
            <person name="Fujii Y."/>
            <person name="Habara T."/>
            <person name="Kanehisa M."/>
            <person name="Watanabe H."/>
            <person name="Ito K."/>
            <person name="Gojobori T."/>
            <person name="Sugawara H."/>
            <person name="Imanishi T."/>
            <person name="Weir W."/>
            <person name="Gardner M."/>
            <person name="Pain A."/>
            <person name="Shiels B."/>
            <person name="Hattori M."/>
            <person name="Nene V."/>
            <person name="Sugimoto C."/>
        </authorList>
    </citation>
    <scope>NUCLEOTIDE SEQUENCE [LARGE SCALE GENOMIC DNA]</scope>
    <source>
        <strain evidence="2 3">Shintoku</strain>
    </source>
</reference>
<dbReference type="RefSeq" id="XP_009692724.1">
    <property type="nucleotide sequence ID" value="XM_009694429.1"/>
</dbReference>
<organism evidence="2 3">
    <name type="scientific">Theileria orientalis strain Shintoku</name>
    <dbReference type="NCBI Taxonomy" id="869250"/>
    <lineage>
        <taxon>Eukaryota</taxon>
        <taxon>Sar</taxon>
        <taxon>Alveolata</taxon>
        <taxon>Apicomplexa</taxon>
        <taxon>Aconoidasida</taxon>
        <taxon>Piroplasmida</taxon>
        <taxon>Theileriidae</taxon>
        <taxon>Theileria</taxon>
    </lineage>
</organism>
<name>J7M8M4_THEOR</name>
<sequence>MCNIDNYHLLNKFIIYKHFTNSTNRTATQNNSNERLKNSKSPLTLPIILLPLLVLPISNQQQANNSRPSYNNSTTTVIQHDQHLFIRTKNIHLQCKKMFTVSCEFKCPELAKYRYKCLRHKVTRLEAVYFNRIGGIKLRLKRNNGGRSSNRVIQILLYEESIQYRKTQTDICVYFYGCDPRPLIICFCGCWYRPKSKDAYCEQWECVPEFQGMGKCVCLPGSRVGTTCKTHEKLLCELTKVVGFLNTVDLFQHPKGTAGGEAGQTTCQPCEPGAAGATATCQAPTSGQTAGKCTYTVHKFDGKPIRVQVTCQDVQGTQPSESTAQTCTQTPGSGCYRKLTHKPAGLGNGSGDVGDTANGNGFRLGDVVYRGNGCTPEKCSIKYYGNCSDSVGNGNISDDHKWSPLLQVTVYYYNEDKGHCDPLLVELEFAKVAANGLQNGANDNKEYYRLKTRNGSGGKLEWAKVDNGSKLGLAKPGCLTRYLDGIRYCLKKVVRIQLQCKGTNGGQGYALEGRNAKNGQGQFSKINGVSQNGEVKVQVCECPKLTGYKCYQHKLGDALNGKHHLVAGLAFTLPGKNGGAGANGGTNGVVEIPVCVVGQGEAECPPGATEGLCTTTAPAAPEPTASCSAVTGAPTTGTQIPPVHYNQCMGDVYVYFYAGASASGSETGTTTDTVPLMLRYNGQFYRPCDRDQYFTKWVPVTALCKLAGECKGGCACCPGVRAAAPGTSCGTPVGSGDGADCPPECPCCSKLANELDGVNEALNRVDLDPEKASKAGSGGSSGAGTGYGLPESNGGNGGHKLAETVGNNRVCLTKQEPTGADAKKAYVKVVHRTKNGFRIGQLMYCGKEITQDGVNLGFLKNGQCDGPALSNGQTCSASAPASAEPGNDTIEVAKGTGGRNGNGNHKGLAKTCGWNTVVAYYSCSDQCYRLPQLIVLLRTDNPVNSAPVKSSNGKKYGWRWRWVGKYGVRVPVASAKPPETPVKLDDKTDFSLLNAAVILTEWTKDKSGGKYCDEQIKKAVESAIKSQSELKSPGHSGDVNRLTGKTITVTEEPGEGAGAGTHQCLDGTGFRVMTHDLTPFVKLNGPFKDKLNGVTLITGLKFVIPDSGETGSYKSVKLCPNGDDTSCSNEERHYYINGNTKIHVFFYGSDPRPLILCCNGVTYKPQKRSDPLDVKQVFIYYDKWFKDSSIDKCRCNGPDPGATGGKNALLQALVTVVGFLNPVQLNPRQIPKDACQQMTKEPPQSPPGNNTTYELHEFTSSIKIKMKIERKTVDCYGQYTYEPAGVNGTGTGNGFRLGDVMYTSITRTNQPNKLNYYNNGKNISTENKWNPLMKVVVYYYNQDRDYREPLLVILEFKNGVPKGSEIKEHYKLKEPGQVKVEWEKETREAGELSSQDTLIQYLHRLRYQFKKVVKLEVWHNKADCYKLKGRDGKNGYLGSDFQALDDKQIEVKEEQPCPLPNGTGYKCFKHDMTSLGAEMLHQIGGVRFYTRSAYNTSEVELKLHNGKPISGPIYEIYYNSCMGDIYVYFYDKDPRPLLLCYNREAYHANNMDDYDNQKWHKDAAAGKCDCPKPPNGNSEALLKALVRVSNFLNPVKIKSVYDDSNTYSIHWFNMQPIKITVKTQKADESFCYLQYTHTHYGIYSDGSGFRLGDIQYEGKCITENSNTKTLNGNKCISASDVNNDDTTPKTYKSASQVVVFYYKHDHKLFSPVLVALCEKSDTSVTCKQYYVLKDRDKKVYEKGKKTLDLSNKDKLGEELDRALFNNSKKLQIVLSTRPVPTEYKPDPDSAKGYSSDQKALEDELKKRRSEKAKLLKEVAKEADELEKTSKTTATNALTAGKPLATRDSLMHHVTGSTTYKAQLSNGASEPPSGPTTTQIPVEEVHCPGLQPGGYRCFKHELVSAKEMEYNDTYLYILLHSTGCYKFYYT</sequence>
<evidence type="ECO:0000313" key="2">
    <source>
        <dbReference type="EMBL" id="BAM42423.1"/>
    </source>
</evidence>
<gene>
    <name evidence="2" type="ORF">TOT_040000790</name>
</gene>
<evidence type="ECO:0000256" key="1">
    <source>
        <dbReference type="SAM" id="MobiDB-lite"/>
    </source>
</evidence>